<sequence length="532" mass="58979">MPRSNRTLSDIFVSGRPQYPGNTVITPRTPHSRSGLAEEGYTEVELEQLRNDDADDDYRTHAQQQSEPLLVSSSSATFPSGYRSRGDDNDILGKTSGISWLKLLVEKSALIGASIMVCMLLVLVAVAIKRPGVLDHAILQTPTGPLDIPGLQDDRVAAPPSPSFVDTVPPEGRLISYENYTRFPLSRTEYRYECNKIMGGFMHHGDYWDAHVMGPLDVVHHDDVTNYHLPEGQRTQVCSKTLTYMLDGHVGLMADLALMAQAAALARERGRTFLVDDTYWNRGKWTDHFQDIRALEPGPEPGCRAPPPEELVACPRQARHWVISSQTAKFHFGHPFSEEYEDPKLRPGRTRYLDPALPQLLADPPAAHRIHPESKPEHFPAPPITYVASDSPDAIREFISAFPSSTALFALAISTNPELRALAPQHAYVQAEFAAEDAEERVRLTKGMIVDFAMVSGLWAWDGDVVPGAIVCGITSNVCKLSALGFGFERAFGFDGDGDYSTGGVNDERKRWVEIDDKGVIDPIWRGFELFN</sequence>
<organism evidence="3 4">
    <name type="scientific">Grifola frondosa</name>
    <name type="common">Maitake</name>
    <name type="synonym">Polyporus frondosus</name>
    <dbReference type="NCBI Taxonomy" id="5627"/>
    <lineage>
        <taxon>Eukaryota</taxon>
        <taxon>Fungi</taxon>
        <taxon>Dikarya</taxon>
        <taxon>Basidiomycota</taxon>
        <taxon>Agaricomycotina</taxon>
        <taxon>Agaricomycetes</taxon>
        <taxon>Polyporales</taxon>
        <taxon>Grifolaceae</taxon>
        <taxon>Grifola</taxon>
    </lineage>
</organism>
<dbReference type="OMA" id="IDDTYWN"/>
<proteinExistence type="predicted"/>
<evidence type="ECO:0000256" key="1">
    <source>
        <dbReference type="SAM" id="MobiDB-lite"/>
    </source>
</evidence>
<feature type="compositionally biased region" description="Polar residues" evidence="1">
    <location>
        <begin position="61"/>
        <end position="78"/>
    </location>
</feature>
<keyword evidence="2" id="KW-1133">Transmembrane helix</keyword>
<dbReference type="EMBL" id="LUGG01000001">
    <property type="protein sequence ID" value="OBZ79230.1"/>
    <property type="molecule type" value="Genomic_DNA"/>
</dbReference>
<keyword evidence="2" id="KW-0472">Membrane</keyword>
<feature type="region of interest" description="Disordered" evidence="1">
    <location>
        <begin position="1"/>
        <end position="39"/>
    </location>
</feature>
<feature type="region of interest" description="Disordered" evidence="1">
    <location>
        <begin position="58"/>
        <end position="87"/>
    </location>
</feature>
<dbReference type="Proteomes" id="UP000092993">
    <property type="component" value="Unassembled WGS sequence"/>
</dbReference>
<accession>A0A1C7MQT1</accession>
<comment type="caution">
    <text evidence="3">The sequence shown here is derived from an EMBL/GenBank/DDBJ whole genome shotgun (WGS) entry which is preliminary data.</text>
</comment>
<evidence type="ECO:0000313" key="4">
    <source>
        <dbReference type="Proteomes" id="UP000092993"/>
    </source>
</evidence>
<keyword evidence="4" id="KW-1185">Reference proteome</keyword>
<feature type="transmembrane region" description="Helical" evidence="2">
    <location>
        <begin position="109"/>
        <end position="128"/>
    </location>
</feature>
<keyword evidence="2" id="KW-0812">Transmembrane</keyword>
<name>A0A1C7MQT1_GRIFR</name>
<dbReference type="OrthoDB" id="2392789at2759"/>
<gene>
    <name evidence="3" type="ORF">A0H81_01390</name>
</gene>
<protein>
    <submittedName>
        <fullName evidence="3">Uncharacterized protein</fullName>
    </submittedName>
</protein>
<evidence type="ECO:0000313" key="3">
    <source>
        <dbReference type="EMBL" id="OBZ79230.1"/>
    </source>
</evidence>
<dbReference type="AlphaFoldDB" id="A0A1C7MQT1"/>
<reference evidence="3 4" key="1">
    <citation type="submission" date="2016-03" db="EMBL/GenBank/DDBJ databases">
        <title>Whole genome sequencing of Grifola frondosa 9006-11.</title>
        <authorList>
            <person name="Min B."/>
            <person name="Park H."/>
            <person name="Kim J.-G."/>
            <person name="Cho H."/>
            <person name="Oh Y.-L."/>
            <person name="Kong W.-S."/>
            <person name="Choi I.-G."/>
        </authorList>
    </citation>
    <scope>NUCLEOTIDE SEQUENCE [LARGE SCALE GENOMIC DNA]</scope>
    <source>
        <strain evidence="3 4">9006-11</strain>
    </source>
</reference>
<evidence type="ECO:0000256" key="2">
    <source>
        <dbReference type="SAM" id="Phobius"/>
    </source>
</evidence>